<keyword evidence="2" id="KW-0732">Signal</keyword>
<dbReference type="AlphaFoldDB" id="A0A0N4YDT7"/>
<evidence type="ECO:0000256" key="2">
    <source>
        <dbReference type="SAM" id="SignalP"/>
    </source>
</evidence>
<evidence type="ECO:0000313" key="5">
    <source>
        <dbReference type="WBParaSite" id="NBR_0001481601-mRNA-1"/>
    </source>
</evidence>
<keyword evidence="1" id="KW-0472">Membrane</keyword>
<sequence>MIDIRILVIVLLTSRTVTASVSLPITEDEAQCLDDIGVMGVWYFSTAHCRANMIAFGVLVIVLLTFRTVTSSISLPLTDEEIQCLDDIGMMGVNYFAFAFCVTSAAHNKAKCKDCAKRYLNPKIRQCLVKKAFVCLKAYC</sequence>
<evidence type="ECO:0000256" key="1">
    <source>
        <dbReference type="SAM" id="Phobius"/>
    </source>
</evidence>
<reference evidence="3 4" key="2">
    <citation type="submission" date="2018-11" db="EMBL/GenBank/DDBJ databases">
        <authorList>
            <consortium name="Pathogen Informatics"/>
        </authorList>
    </citation>
    <scope>NUCLEOTIDE SEQUENCE [LARGE SCALE GENOMIC DNA]</scope>
</reference>
<keyword evidence="1" id="KW-0812">Transmembrane</keyword>
<evidence type="ECO:0000313" key="4">
    <source>
        <dbReference type="Proteomes" id="UP000271162"/>
    </source>
</evidence>
<proteinExistence type="predicted"/>
<name>A0A0N4YDT7_NIPBR</name>
<accession>A0A0N4YDT7</accession>
<dbReference type="WBParaSite" id="NBR_0001481601-mRNA-1">
    <property type="protein sequence ID" value="NBR_0001481601-mRNA-1"/>
    <property type="gene ID" value="NBR_0001481601"/>
</dbReference>
<feature type="signal peptide" evidence="2">
    <location>
        <begin position="1"/>
        <end position="19"/>
    </location>
</feature>
<gene>
    <name evidence="3" type="ORF">NBR_LOCUS14817</name>
</gene>
<keyword evidence="1" id="KW-1133">Transmembrane helix</keyword>
<evidence type="ECO:0000313" key="3">
    <source>
        <dbReference type="EMBL" id="VDL78411.1"/>
    </source>
</evidence>
<dbReference type="Proteomes" id="UP000271162">
    <property type="component" value="Unassembled WGS sequence"/>
</dbReference>
<organism evidence="5">
    <name type="scientific">Nippostrongylus brasiliensis</name>
    <name type="common">Rat hookworm</name>
    <dbReference type="NCBI Taxonomy" id="27835"/>
    <lineage>
        <taxon>Eukaryota</taxon>
        <taxon>Metazoa</taxon>
        <taxon>Ecdysozoa</taxon>
        <taxon>Nematoda</taxon>
        <taxon>Chromadorea</taxon>
        <taxon>Rhabditida</taxon>
        <taxon>Rhabditina</taxon>
        <taxon>Rhabditomorpha</taxon>
        <taxon>Strongyloidea</taxon>
        <taxon>Heligmosomidae</taxon>
        <taxon>Nippostrongylus</taxon>
    </lineage>
</organism>
<feature type="chain" id="PRO_5043125562" evidence="2">
    <location>
        <begin position="20"/>
        <end position="140"/>
    </location>
</feature>
<reference evidence="5" key="1">
    <citation type="submission" date="2017-02" db="UniProtKB">
        <authorList>
            <consortium name="WormBaseParasite"/>
        </authorList>
    </citation>
    <scope>IDENTIFICATION</scope>
</reference>
<dbReference type="EMBL" id="UYSL01021506">
    <property type="protein sequence ID" value="VDL78411.1"/>
    <property type="molecule type" value="Genomic_DNA"/>
</dbReference>
<keyword evidence="4" id="KW-1185">Reference proteome</keyword>
<protein>
    <submittedName>
        <fullName evidence="5">Conserved secreted protein</fullName>
    </submittedName>
</protein>
<feature type="transmembrane region" description="Helical" evidence="1">
    <location>
        <begin position="43"/>
        <end position="66"/>
    </location>
</feature>